<dbReference type="PANTHER" id="PTHR30346:SF28">
    <property type="entry name" value="HTH-TYPE TRANSCRIPTIONAL REGULATOR CYNR"/>
    <property type="match status" value="1"/>
</dbReference>
<dbReference type="GO" id="GO:0003677">
    <property type="term" value="F:DNA binding"/>
    <property type="evidence" value="ECO:0007669"/>
    <property type="project" value="UniProtKB-KW"/>
</dbReference>
<dbReference type="InterPro" id="IPR036390">
    <property type="entry name" value="WH_DNA-bd_sf"/>
</dbReference>
<comment type="caution">
    <text evidence="6">The sequence shown here is derived from an EMBL/GenBank/DDBJ whole genome shotgun (WGS) entry which is preliminary data.</text>
</comment>
<name>A0A9D0YTI0_9FIRM</name>
<keyword evidence="3" id="KW-0238">DNA-binding</keyword>
<keyword evidence="4" id="KW-0804">Transcription</keyword>
<dbReference type="Gene3D" id="3.40.190.290">
    <property type="match status" value="1"/>
</dbReference>
<dbReference type="Pfam" id="PF00126">
    <property type="entry name" value="HTH_1"/>
    <property type="match status" value="1"/>
</dbReference>
<dbReference type="SUPFAM" id="SSF53850">
    <property type="entry name" value="Periplasmic binding protein-like II"/>
    <property type="match status" value="1"/>
</dbReference>
<dbReference type="SUPFAM" id="SSF46785">
    <property type="entry name" value="Winged helix' DNA-binding domain"/>
    <property type="match status" value="1"/>
</dbReference>
<keyword evidence="2" id="KW-0805">Transcription regulation</keyword>
<evidence type="ECO:0000313" key="6">
    <source>
        <dbReference type="EMBL" id="HIQ61628.1"/>
    </source>
</evidence>
<dbReference type="InterPro" id="IPR036388">
    <property type="entry name" value="WH-like_DNA-bd_sf"/>
</dbReference>
<comment type="similarity">
    <text evidence="1">Belongs to the LysR transcriptional regulatory family.</text>
</comment>
<dbReference type="GO" id="GO:0003700">
    <property type="term" value="F:DNA-binding transcription factor activity"/>
    <property type="evidence" value="ECO:0007669"/>
    <property type="project" value="InterPro"/>
</dbReference>
<dbReference type="Pfam" id="PF03466">
    <property type="entry name" value="LysR_substrate"/>
    <property type="match status" value="1"/>
</dbReference>
<evidence type="ECO:0000256" key="1">
    <source>
        <dbReference type="ARBA" id="ARBA00009437"/>
    </source>
</evidence>
<dbReference type="FunFam" id="1.10.10.10:FF:000001">
    <property type="entry name" value="LysR family transcriptional regulator"/>
    <property type="match status" value="1"/>
</dbReference>
<accession>A0A9D0YTI0</accession>
<dbReference type="PANTHER" id="PTHR30346">
    <property type="entry name" value="TRANSCRIPTIONAL DUAL REGULATOR HCAR-RELATED"/>
    <property type="match status" value="1"/>
</dbReference>
<reference evidence="6" key="2">
    <citation type="journal article" date="2021" name="PeerJ">
        <title>Extensive microbial diversity within the chicken gut microbiome revealed by metagenomics and culture.</title>
        <authorList>
            <person name="Gilroy R."/>
            <person name="Ravi A."/>
            <person name="Getino M."/>
            <person name="Pursley I."/>
            <person name="Horton D.L."/>
            <person name="Alikhan N.F."/>
            <person name="Baker D."/>
            <person name="Gharbi K."/>
            <person name="Hall N."/>
            <person name="Watson M."/>
            <person name="Adriaenssens E.M."/>
            <person name="Foster-Nyarko E."/>
            <person name="Jarju S."/>
            <person name="Secka A."/>
            <person name="Antonio M."/>
            <person name="Oren A."/>
            <person name="Chaudhuri R.R."/>
            <person name="La Ragione R."/>
            <person name="Hildebrand F."/>
            <person name="Pallen M.J."/>
        </authorList>
    </citation>
    <scope>NUCLEOTIDE SEQUENCE</scope>
    <source>
        <strain evidence="6">ChiGjej2B2-12916</strain>
    </source>
</reference>
<evidence type="ECO:0000256" key="4">
    <source>
        <dbReference type="ARBA" id="ARBA00023163"/>
    </source>
</evidence>
<evidence type="ECO:0000259" key="5">
    <source>
        <dbReference type="PROSITE" id="PS50931"/>
    </source>
</evidence>
<dbReference type="EMBL" id="DVFO01000090">
    <property type="protein sequence ID" value="HIQ61628.1"/>
    <property type="molecule type" value="Genomic_DNA"/>
</dbReference>
<evidence type="ECO:0000256" key="3">
    <source>
        <dbReference type="ARBA" id="ARBA00023125"/>
    </source>
</evidence>
<protein>
    <submittedName>
        <fullName evidence="6">LysR family transcriptional regulator</fullName>
    </submittedName>
</protein>
<dbReference type="InterPro" id="IPR000847">
    <property type="entry name" value="LysR_HTH_N"/>
</dbReference>
<dbReference type="Proteomes" id="UP000886879">
    <property type="component" value="Unassembled WGS sequence"/>
</dbReference>
<dbReference type="GO" id="GO:0032993">
    <property type="term" value="C:protein-DNA complex"/>
    <property type="evidence" value="ECO:0007669"/>
    <property type="project" value="TreeGrafter"/>
</dbReference>
<dbReference type="PROSITE" id="PS50931">
    <property type="entry name" value="HTH_LYSR"/>
    <property type="match status" value="1"/>
</dbReference>
<proteinExistence type="inferred from homology"/>
<dbReference type="Gene3D" id="1.10.10.10">
    <property type="entry name" value="Winged helix-like DNA-binding domain superfamily/Winged helix DNA-binding domain"/>
    <property type="match status" value="1"/>
</dbReference>
<sequence length="295" mass="34468">MTFNQLYHFQTVAKYENYRKAAEELYISQPSLSRSIAALEEELQVPLFEKSGRGVHLTKGGHIFLEYVDRILEDCRVAKSKMQEIASGGGKIDIGYVFPLASHYIPHSVRSFLHREENRNVTFNFYQNHTAAIHQKVKSGELDVGFGGYIDREEMDYFQILSAEIVLITPKGHQLEGKEMVSVYELQNYPVIGYDRESWLGNYTQQLYRRLAFQPNIAVECPDEHSIVAMVSEDFGIALVPNIQEIDPQRVNIHRLYDMELEHRVYMFWMRDRYQLPVVKRFVEYMKEQGAVERL</sequence>
<dbReference type="PRINTS" id="PR00039">
    <property type="entry name" value="HTHLYSR"/>
</dbReference>
<organism evidence="6 7">
    <name type="scientific">Candidatus Enterenecus faecium</name>
    <dbReference type="NCBI Taxonomy" id="2840780"/>
    <lineage>
        <taxon>Bacteria</taxon>
        <taxon>Bacillati</taxon>
        <taxon>Bacillota</taxon>
        <taxon>Clostridia</taxon>
        <taxon>Eubacteriales</taxon>
        <taxon>Candidatus Enterenecus</taxon>
    </lineage>
</organism>
<dbReference type="InterPro" id="IPR005119">
    <property type="entry name" value="LysR_subst-bd"/>
</dbReference>
<evidence type="ECO:0000313" key="7">
    <source>
        <dbReference type="Proteomes" id="UP000886879"/>
    </source>
</evidence>
<evidence type="ECO:0000256" key="2">
    <source>
        <dbReference type="ARBA" id="ARBA00023015"/>
    </source>
</evidence>
<feature type="domain" description="HTH lysR-type" evidence="5">
    <location>
        <begin position="1"/>
        <end position="58"/>
    </location>
</feature>
<gene>
    <name evidence="6" type="ORF">IAD31_08570</name>
</gene>
<dbReference type="AlphaFoldDB" id="A0A9D0YTI0"/>
<reference evidence="6" key="1">
    <citation type="submission" date="2020-10" db="EMBL/GenBank/DDBJ databases">
        <authorList>
            <person name="Gilroy R."/>
        </authorList>
    </citation>
    <scope>NUCLEOTIDE SEQUENCE</scope>
    <source>
        <strain evidence="6">ChiGjej2B2-12916</strain>
    </source>
</reference>